<keyword evidence="2" id="KW-1185">Reference proteome</keyword>
<dbReference type="AlphaFoldDB" id="A0A1E4T2X8"/>
<dbReference type="Proteomes" id="UP000094801">
    <property type="component" value="Unassembled WGS sequence"/>
</dbReference>
<dbReference type="OrthoDB" id="3987408at2759"/>
<dbReference type="InterPro" id="IPR018854">
    <property type="entry name" value="Psome_chaperone_3/4"/>
</dbReference>
<dbReference type="Pfam" id="PF10448">
    <property type="entry name" value="POC3_POC4"/>
    <property type="match status" value="1"/>
</dbReference>
<dbReference type="EMBL" id="KV453851">
    <property type="protein sequence ID" value="ODV86107.1"/>
    <property type="molecule type" value="Genomic_DNA"/>
</dbReference>
<proteinExistence type="predicted"/>
<evidence type="ECO:0008006" key="3">
    <source>
        <dbReference type="Google" id="ProtNLM"/>
    </source>
</evidence>
<reference evidence="2" key="1">
    <citation type="submission" date="2016-04" db="EMBL/GenBank/DDBJ databases">
        <title>Comparative genomics of biotechnologically important yeasts.</title>
        <authorList>
            <consortium name="DOE Joint Genome Institute"/>
            <person name="Riley R."/>
            <person name="Haridas S."/>
            <person name="Wolfe K.H."/>
            <person name="Lopes M.R."/>
            <person name="Hittinger C.T."/>
            <person name="Goker M."/>
            <person name="Salamov A."/>
            <person name="Wisecaver J."/>
            <person name="Long T.M."/>
            <person name="Aerts A.L."/>
            <person name="Barry K."/>
            <person name="Choi C."/>
            <person name="Clum A."/>
            <person name="Coughlan A.Y."/>
            <person name="Deshpande S."/>
            <person name="Douglass A.P."/>
            <person name="Hanson S.J."/>
            <person name="Klenk H.-P."/>
            <person name="Labutti K."/>
            <person name="Lapidus A."/>
            <person name="Lindquist E."/>
            <person name="Lipzen A."/>
            <person name="Meier-Kolthoff J.P."/>
            <person name="Ohm R.A."/>
            <person name="Otillar R.P."/>
            <person name="Pangilinan J."/>
            <person name="Peng Y."/>
            <person name="Rokas A."/>
            <person name="Rosa C.A."/>
            <person name="Scheuner C."/>
            <person name="Sibirny A.A."/>
            <person name="Slot J.C."/>
            <person name="Stielow J.B."/>
            <person name="Sun H."/>
            <person name="Kurtzman C.P."/>
            <person name="Blackwell M."/>
            <person name="Grigoriev I.V."/>
            <person name="Jeffries T.W."/>
        </authorList>
    </citation>
    <scope>NUCLEOTIDE SEQUENCE [LARGE SCALE GENOMIC DNA]</scope>
    <source>
        <strain evidence="2">NRRL YB-2248</strain>
    </source>
</reference>
<evidence type="ECO:0000313" key="2">
    <source>
        <dbReference type="Proteomes" id="UP000094801"/>
    </source>
</evidence>
<dbReference type="Gene3D" id="3.30.230.100">
    <property type="match status" value="1"/>
</dbReference>
<evidence type="ECO:0000313" key="1">
    <source>
        <dbReference type="EMBL" id="ODV86107.1"/>
    </source>
</evidence>
<protein>
    <recommendedName>
        <fullName evidence="3">Proteasome assembly chaperone 3</fullName>
    </recommendedName>
</protein>
<sequence length="141" mass="15939">MSEDSKVYETGYTKTIVTTVTPLFSDPFQLVLVVPIQKPIKGERNLVPITIHISLTGSDAPIGCYVYSVMDIRRKDAQIYQTLLNNAEETLVDLGKRFGQLVCKKFYAPCYVSLSGDLQVGNFMDYIREVFGLIEKQYEQA</sequence>
<accession>A0A1E4T2X8</accession>
<gene>
    <name evidence="1" type="ORF">CANARDRAFT_150395</name>
</gene>
<organism evidence="1 2">
    <name type="scientific">[Candida] arabinofermentans NRRL YB-2248</name>
    <dbReference type="NCBI Taxonomy" id="983967"/>
    <lineage>
        <taxon>Eukaryota</taxon>
        <taxon>Fungi</taxon>
        <taxon>Dikarya</taxon>
        <taxon>Ascomycota</taxon>
        <taxon>Saccharomycotina</taxon>
        <taxon>Pichiomycetes</taxon>
        <taxon>Pichiales</taxon>
        <taxon>Pichiaceae</taxon>
        <taxon>Ogataea</taxon>
        <taxon>Ogataea/Candida clade</taxon>
    </lineage>
</organism>
<name>A0A1E4T2X8_9ASCO</name>